<dbReference type="PANTHER" id="PTHR34451:SF15">
    <property type="entry name" value="PHD-TYPE DOMAIN-CONTAINING PROTEIN"/>
    <property type="match status" value="1"/>
</dbReference>
<feature type="region of interest" description="Disordered" evidence="1">
    <location>
        <begin position="194"/>
        <end position="223"/>
    </location>
</feature>
<proteinExistence type="predicted"/>
<dbReference type="EMBL" id="JAGKQH010000010">
    <property type="protein sequence ID" value="KAG6590513.1"/>
    <property type="molecule type" value="Genomic_DNA"/>
</dbReference>
<name>A0AAV6N1A2_9ROSI</name>
<reference evidence="2 3" key="1">
    <citation type="journal article" date="2021" name="Hortic Res">
        <title>The domestication of Cucurbita argyrosperma as revealed by the genome of its wild relative.</title>
        <authorList>
            <person name="Barrera-Redondo J."/>
            <person name="Sanchez-de la Vega G."/>
            <person name="Aguirre-Liguori J.A."/>
            <person name="Castellanos-Morales G."/>
            <person name="Gutierrez-Guerrero Y.T."/>
            <person name="Aguirre-Dugua X."/>
            <person name="Aguirre-Planter E."/>
            <person name="Tenaillon M.I."/>
            <person name="Lira-Saade R."/>
            <person name="Eguiarte L.E."/>
        </authorList>
    </citation>
    <scope>NUCLEOTIDE SEQUENCE [LARGE SCALE GENOMIC DNA]</scope>
    <source>
        <strain evidence="2">JBR-2021</strain>
    </source>
</reference>
<evidence type="ECO:0000313" key="2">
    <source>
        <dbReference type="EMBL" id="KAG6590513.1"/>
    </source>
</evidence>
<keyword evidence="3" id="KW-1185">Reference proteome</keyword>
<protein>
    <submittedName>
        <fullName evidence="2">Uncharacterized protein</fullName>
    </submittedName>
</protein>
<dbReference type="Proteomes" id="UP000685013">
    <property type="component" value="Chromosome 10"/>
</dbReference>
<accession>A0AAV6N1A2</accession>
<dbReference type="AlphaFoldDB" id="A0AAV6N1A2"/>
<sequence>MNHPHLPPPPPTKVQTECGNCGSHGRWILHHVRLRGINRRLCTSCVLRLHPTSFCPSCFHFYDPSVSPPHPSNRLTCLKCSSITHSHCVLNPASSDPHLLSSSTSYLCPPCAKPNFSFFDLDSLPRNSHKSIDRKTAVVLLCAAKIASASMGKAVIVARADAERKVREVAVARKRAREALEHVGFLLARERARRKEEASMEVSGSGNMETKDKERNRNLGSMVKTENSLETPAVPTLNTGTTLTQRRESLNGFVRQMSMVKNEAAASLQETAEADRLQSNNTIPSSEKEKSGNCADNGDVENVQNDHKTAL</sequence>
<feature type="non-terminal residue" evidence="2">
    <location>
        <position position="1"/>
    </location>
</feature>
<gene>
    <name evidence="2" type="ORF">SDJN03_15936</name>
</gene>
<comment type="caution">
    <text evidence="2">The sequence shown here is derived from an EMBL/GenBank/DDBJ whole genome shotgun (WGS) entry which is preliminary data.</text>
</comment>
<organism evidence="2 3">
    <name type="scientific">Cucurbita argyrosperma subsp. sororia</name>
    <dbReference type="NCBI Taxonomy" id="37648"/>
    <lineage>
        <taxon>Eukaryota</taxon>
        <taxon>Viridiplantae</taxon>
        <taxon>Streptophyta</taxon>
        <taxon>Embryophyta</taxon>
        <taxon>Tracheophyta</taxon>
        <taxon>Spermatophyta</taxon>
        <taxon>Magnoliopsida</taxon>
        <taxon>eudicotyledons</taxon>
        <taxon>Gunneridae</taxon>
        <taxon>Pentapetalae</taxon>
        <taxon>rosids</taxon>
        <taxon>fabids</taxon>
        <taxon>Cucurbitales</taxon>
        <taxon>Cucurbitaceae</taxon>
        <taxon>Cucurbiteae</taxon>
        <taxon>Cucurbita</taxon>
    </lineage>
</organism>
<evidence type="ECO:0000313" key="3">
    <source>
        <dbReference type="Proteomes" id="UP000685013"/>
    </source>
</evidence>
<feature type="region of interest" description="Disordered" evidence="1">
    <location>
        <begin position="264"/>
        <end position="311"/>
    </location>
</feature>
<evidence type="ECO:0000256" key="1">
    <source>
        <dbReference type="SAM" id="MobiDB-lite"/>
    </source>
</evidence>
<dbReference type="PANTHER" id="PTHR34451">
    <property type="entry name" value="PHD FINGER FAMILY PROTEIN"/>
    <property type="match status" value="1"/>
</dbReference>